<comment type="similarity">
    <text evidence="3">Belongs to the peptidase S1 family. CLIP subfamily.</text>
</comment>
<accession>A0A9J6CAW2</accession>
<dbReference type="PANTHER" id="PTHR24256">
    <property type="entry name" value="TRYPTASE-RELATED"/>
    <property type="match status" value="1"/>
</dbReference>
<dbReference type="GO" id="GO:0006508">
    <property type="term" value="P:proteolysis"/>
    <property type="evidence" value="ECO:0007669"/>
    <property type="project" value="InterPro"/>
</dbReference>
<evidence type="ECO:0000259" key="5">
    <source>
        <dbReference type="PROSITE" id="PS50240"/>
    </source>
</evidence>
<gene>
    <name evidence="6" type="ORF">PVAND_008781</name>
</gene>
<feature type="signal peptide" evidence="4">
    <location>
        <begin position="1"/>
        <end position="22"/>
    </location>
</feature>
<evidence type="ECO:0000313" key="6">
    <source>
        <dbReference type="EMBL" id="KAG5679194.1"/>
    </source>
</evidence>
<feature type="chain" id="PRO_5039888444" description="Peptidase S1 domain-containing protein" evidence="4">
    <location>
        <begin position="23"/>
        <end position="414"/>
    </location>
</feature>
<keyword evidence="4" id="KW-0732">Signal</keyword>
<dbReference type="InterPro" id="IPR018114">
    <property type="entry name" value="TRYPSIN_HIS"/>
</dbReference>
<dbReference type="Proteomes" id="UP001107558">
    <property type="component" value="Chromosome 2"/>
</dbReference>
<keyword evidence="1" id="KW-1015">Disulfide bond</keyword>
<dbReference type="PROSITE" id="PS00134">
    <property type="entry name" value="TRYPSIN_HIS"/>
    <property type="match status" value="1"/>
</dbReference>
<dbReference type="Gene3D" id="2.60.120.290">
    <property type="entry name" value="Spermadhesin, CUB domain"/>
    <property type="match status" value="1"/>
</dbReference>
<proteinExistence type="inferred from homology"/>
<evidence type="ECO:0000313" key="7">
    <source>
        <dbReference type="Proteomes" id="UP001107558"/>
    </source>
</evidence>
<dbReference type="InterPro" id="IPR035914">
    <property type="entry name" value="Sperma_CUB_dom_sf"/>
</dbReference>
<dbReference type="InterPro" id="IPR009003">
    <property type="entry name" value="Peptidase_S1_PA"/>
</dbReference>
<dbReference type="InterPro" id="IPR001314">
    <property type="entry name" value="Peptidase_S1A"/>
</dbReference>
<dbReference type="PROSITE" id="PS50240">
    <property type="entry name" value="TRYPSIN_DOM"/>
    <property type="match status" value="1"/>
</dbReference>
<evidence type="ECO:0000256" key="3">
    <source>
        <dbReference type="ARBA" id="ARBA00024195"/>
    </source>
</evidence>
<name>A0A9J6CAW2_POLVA</name>
<dbReference type="CDD" id="cd00190">
    <property type="entry name" value="Tryp_SPc"/>
    <property type="match status" value="1"/>
</dbReference>
<dbReference type="PRINTS" id="PR00722">
    <property type="entry name" value="CHYMOTRYPSIN"/>
</dbReference>
<evidence type="ECO:0000256" key="2">
    <source>
        <dbReference type="ARBA" id="ARBA00023180"/>
    </source>
</evidence>
<dbReference type="InterPro" id="IPR001254">
    <property type="entry name" value="Trypsin_dom"/>
</dbReference>
<dbReference type="InterPro" id="IPR051487">
    <property type="entry name" value="Ser/Thr_Proteases_Immune/Dev"/>
</dbReference>
<dbReference type="Gene3D" id="2.40.10.10">
    <property type="entry name" value="Trypsin-like serine proteases"/>
    <property type="match status" value="1"/>
</dbReference>
<reference evidence="6" key="1">
    <citation type="submission" date="2021-03" db="EMBL/GenBank/DDBJ databases">
        <title>Chromosome level genome of the anhydrobiotic midge Polypedilum vanderplanki.</title>
        <authorList>
            <person name="Yoshida Y."/>
            <person name="Kikawada T."/>
            <person name="Gusev O."/>
        </authorList>
    </citation>
    <scope>NUCLEOTIDE SEQUENCE</scope>
    <source>
        <strain evidence="6">NIAS01</strain>
        <tissue evidence="6">Whole body or cell culture</tissue>
    </source>
</reference>
<protein>
    <recommendedName>
        <fullName evidence="5">Peptidase S1 domain-containing protein</fullName>
    </recommendedName>
</protein>
<dbReference type="Pfam" id="PF00089">
    <property type="entry name" value="Trypsin"/>
    <property type="match status" value="1"/>
</dbReference>
<sequence>MVVLKSFFLIILILSIFKNSLAQHITKCDSTTTFTVANQVSTVNWPETGNRNTFCTYIFKAPHNHFFKASISYNLAGTAPACSNNQYVAVSIDNMPNWEGYTRLCGTVPKTSPQVFQSIANELKIGIASNDFTKYVNITIESLPVHQGNCDCSWNPKTRIINGVDAGKNEFIAHVGFKAKVGSFDQSFCGGTIITPHHAITAAHCIVNIHKTYGMANVIMRAGSQNITAPLASDTVYAEEYKLIEAVHHEKYNNPQNANDIGIVKTSTYIRFTRGVGPACLPFSYKGYQVPNNTPLTAVGFGSTEFALDAAYDTNSWILKKVVLYSNSSLAKDCTSEVICTIGPKTGYTRGDSCTRDSGGPVYAYMKNRYFDFGVISRGIDCGGVNSYSYNMYIVSYFDWINTKTSNAFLCNLS</sequence>
<dbReference type="GO" id="GO:0004252">
    <property type="term" value="F:serine-type endopeptidase activity"/>
    <property type="evidence" value="ECO:0007669"/>
    <property type="project" value="InterPro"/>
</dbReference>
<organism evidence="6 7">
    <name type="scientific">Polypedilum vanderplanki</name>
    <name type="common">Sleeping chironomid midge</name>
    <dbReference type="NCBI Taxonomy" id="319348"/>
    <lineage>
        <taxon>Eukaryota</taxon>
        <taxon>Metazoa</taxon>
        <taxon>Ecdysozoa</taxon>
        <taxon>Arthropoda</taxon>
        <taxon>Hexapoda</taxon>
        <taxon>Insecta</taxon>
        <taxon>Pterygota</taxon>
        <taxon>Neoptera</taxon>
        <taxon>Endopterygota</taxon>
        <taxon>Diptera</taxon>
        <taxon>Nematocera</taxon>
        <taxon>Chironomoidea</taxon>
        <taxon>Chironomidae</taxon>
        <taxon>Chironominae</taxon>
        <taxon>Polypedilum</taxon>
        <taxon>Polypedilum</taxon>
    </lineage>
</organism>
<dbReference type="EMBL" id="JADBJN010000002">
    <property type="protein sequence ID" value="KAG5679194.1"/>
    <property type="molecule type" value="Genomic_DNA"/>
</dbReference>
<feature type="domain" description="Peptidase S1" evidence="5">
    <location>
        <begin position="160"/>
        <end position="406"/>
    </location>
</feature>
<keyword evidence="7" id="KW-1185">Reference proteome</keyword>
<evidence type="ECO:0000256" key="1">
    <source>
        <dbReference type="ARBA" id="ARBA00023157"/>
    </source>
</evidence>
<dbReference type="SUPFAM" id="SSF50494">
    <property type="entry name" value="Trypsin-like serine proteases"/>
    <property type="match status" value="1"/>
</dbReference>
<evidence type="ECO:0000256" key="4">
    <source>
        <dbReference type="SAM" id="SignalP"/>
    </source>
</evidence>
<dbReference type="FunFam" id="2.40.10.10:FF:000068">
    <property type="entry name" value="transmembrane protease serine 2"/>
    <property type="match status" value="1"/>
</dbReference>
<comment type="caution">
    <text evidence="6">The sequence shown here is derived from an EMBL/GenBank/DDBJ whole genome shotgun (WGS) entry which is preliminary data.</text>
</comment>
<dbReference type="SUPFAM" id="SSF49854">
    <property type="entry name" value="Spermadhesin, CUB domain"/>
    <property type="match status" value="1"/>
</dbReference>
<keyword evidence="2" id="KW-0325">Glycoprotein</keyword>
<dbReference type="OrthoDB" id="6380398at2759"/>
<dbReference type="InterPro" id="IPR043504">
    <property type="entry name" value="Peptidase_S1_PA_chymotrypsin"/>
</dbReference>
<dbReference type="AlphaFoldDB" id="A0A9J6CAW2"/>
<dbReference type="SMART" id="SM00020">
    <property type="entry name" value="Tryp_SPc"/>
    <property type="match status" value="1"/>
</dbReference>